<sequence length="1033" mass="118269">VQRHLAAVAAQAQNEVAPADPAPDPGPHSASSSLEDLSLSLNGPLSAESVTDHGVGHLMDQGEDWDGNDPIDEAVLPHHLQPPPFEPVPVRHNPPVTIEDWPDPDGLFDQSVNGDDENGKDGEDGEDDEDDGDKEDTPDGDPVFVERDNEGLGAYAEDEPLMDDDMLRAFLEMHLGDFAEDEWFDLYNRVLSERDYRTLRLLATRLRTHFSRQTWEDLRHGAAEDDLELPSSFVAWRRLRILSGLETRSYDCCVNSCICFLGRYAALDACPVCHERRLNIHGSPRRSFRYTPLIPQLRGLFRNPAVITKLCYRVECEQRYRPGVIEDIFDSENYRRLRETPLDPDEPEGDRFFNSPTDIALGLSTDGFTLFKRRKRGRSTAWPILIVNYNLPPSSRVRLENLICVGVIPGPKQCKDINSFLVPLLDELLELERGVLSIQVSPNANTADFNPNAPGIHFVLRAFLIILFGDIPAVSKLLNMKGHNAKTPCRMCYIQGTLCRLERNSVYYVPLTPPDAKEEVLPEDLTLRTHDSFLADYAAIESAPNTAAQKQLAQRFGLNARPIFSRLRSLDLSTCAPYDAMHLLFENLVPNLINHWFGTFKGLDEGSGNYLIVPEGRIKIGKLTKKAARTTPSSFVGRLADIYEDRHLYKADDYSYWFQYLGPVLLKEWLPRKYYEHYLLMRDIIGMVLQFEITYDELDELEQMVNQWVSQYEEYYYQYEPTRLPVCPLTIHALLHMPHTIRKAGPLWTSWAFVMERFCGFLLPAVKNRTRPYEHLDNFVQRRAQMQIVSSKYNLPSLSKPNINYTHVHGEMITSREKIYEEFPTVVLGTPIHHHVQVTDKLVNQLTKYFGTVYQEMRLNAAGLRARIDFDSLVRYGRCRLAGEGDHIRTAKLIDNNPDRGARDNSYVRYDLLPDANARYRNRPEAQFRQTNYGRLLDIYYVEFVVDLDNPEETREPFLLARVEECMTGGLDATLRENPLVTYTRMRTPEIIHIESINAVIGRAHIGNCWSIIDRSRNGARTQFVDENGDLFD</sequence>
<evidence type="ECO:0008006" key="4">
    <source>
        <dbReference type="Google" id="ProtNLM"/>
    </source>
</evidence>
<feature type="compositionally biased region" description="Acidic residues" evidence="1">
    <location>
        <begin position="61"/>
        <end position="72"/>
    </location>
</feature>
<dbReference type="PANTHER" id="PTHR46579:SF1">
    <property type="entry name" value="F5_8 TYPE C DOMAIN-CONTAINING PROTEIN"/>
    <property type="match status" value="1"/>
</dbReference>
<dbReference type="PANTHER" id="PTHR46579">
    <property type="entry name" value="F5/8 TYPE C DOMAIN-CONTAINING PROTEIN-RELATED"/>
    <property type="match status" value="1"/>
</dbReference>
<gene>
    <name evidence="2" type="ORF">RDB_LOCUS178525</name>
</gene>
<accession>A0A8H3I3I0</accession>
<feature type="compositionally biased region" description="Low complexity" evidence="1">
    <location>
        <begin position="1"/>
        <end position="19"/>
    </location>
</feature>
<feature type="non-terminal residue" evidence="2">
    <location>
        <position position="1"/>
    </location>
</feature>
<feature type="region of interest" description="Disordered" evidence="1">
    <location>
        <begin position="1"/>
        <end position="155"/>
    </location>
</feature>
<evidence type="ECO:0000313" key="2">
    <source>
        <dbReference type="EMBL" id="CAE7227515.1"/>
    </source>
</evidence>
<dbReference type="Proteomes" id="UP000663827">
    <property type="component" value="Unassembled WGS sequence"/>
</dbReference>
<protein>
    <recommendedName>
        <fullName evidence="4">Transposase family Tnp2 protein</fullName>
    </recommendedName>
</protein>
<name>A0A8H3I3I0_9AGAM</name>
<dbReference type="InterPro" id="IPR004242">
    <property type="entry name" value="Transposase_21"/>
</dbReference>
<proteinExistence type="predicted"/>
<dbReference type="EMBL" id="CAJNJQ010006359">
    <property type="protein sequence ID" value="CAE7227515.1"/>
    <property type="molecule type" value="Genomic_DNA"/>
</dbReference>
<organism evidence="2 3">
    <name type="scientific">Rhizoctonia solani</name>
    <dbReference type="NCBI Taxonomy" id="456999"/>
    <lineage>
        <taxon>Eukaryota</taxon>
        <taxon>Fungi</taxon>
        <taxon>Dikarya</taxon>
        <taxon>Basidiomycota</taxon>
        <taxon>Agaricomycotina</taxon>
        <taxon>Agaricomycetes</taxon>
        <taxon>Cantharellales</taxon>
        <taxon>Ceratobasidiaceae</taxon>
        <taxon>Rhizoctonia</taxon>
    </lineage>
</organism>
<evidence type="ECO:0000313" key="3">
    <source>
        <dbReference type="Proteomes" id="UP000663827"/>
    </source>
</evidence>
<dbReference type="AlphaFoldDB" id="A0A8H3I3I0"/>
<evidence type="ECO:0000256" key="1">
    <source>
        <dbReference type="SAM" id="MobiDB-lite"/>
    </source>
</evidence>
<feature type="compositionally biased region" description="Acidic residues" evidence="1">
    <location>
        <begin position="123"/>
        <end position="139"/>
    </location>
</feature>
<dbReference type="Pfam" id="PF02992">
    <property type="entry name" value="Transposase_21"/>
    <property type="match status" value="1"/>
</dbReference>
<feature type="compositionally biased region" description="Low complexity" evidence="1">
    <location>
        <begin position="27"/>
        <end position="41"/>
    </location>
</feature>
<reference evidence="2" key="1">
    <citation type="submission" date="2021-01" db="EMBL/GenBank/DDBJ databases">
        <authorList>
            <person name="Kaushik A."/>
        </authorList>
    </citation>
    <scope>NUCLEOTIDE SEQUENCE</scope>
    <source>
        <strain evidence="2">AG5</strain>
    </source>
</reference>
<comment type="caution">
    <text evidence="2">The sequence shown here is derived from an EMBL/GenBank/DDBJ whole genome shotgun (WGS) entry which is preliminary data.</text>
</comment>